<comment type="subcellular location">
    <subcellularLocation>
        <location evidence="1">Cell membrane</location>
        <topology evidence="1">Multi-pass membrane protein</topology>
    </subcellularLocation>
</comment>
<dbReference type="InterPro" id="IPR037185">
    <property type="entry name" value="EmrE-like"/>
</dbReference>
<accession>A0A2N3XSK9</accession>
<dbReference type="InterPro" id="IPR045324">
    <property type="entry name" value="Small_multidrug_res"/>
</dbReference>
<evidence type="ECO:0000256" key="2">
    <source>
        <dbReference type="SAM" id="Phobius"/>
    </source>
</evidence>
<name>A0A2N3XSK9_SACSN</name>
<evidence type="ECO:0000313" key="3">
    <source>
        <dbReference type="EMBL" id="PKW13678.1"/>
    </source>
</evidence>
<comment type="caution">
    <text evidence="3">The sequence shown here is derived from an EMBL/GenBank/DDBJ whole genome shotgun (WGS) entry which is preliminary data.</text>
</comment>
<evidence type="ECO:0000313" key="4">
    <source>
        <dbReference type="Proteomes" id="UP000233786"/>
    </source>
</evidence>
<proteinExistence type="inferred from homology"/>
<keyword evidence="2" id="KW-1133">Transmembrane helix</keyword>
<dbReference type="Proteomes" id="UP000233786">
    <property type="component" value="Unassembled WGS sequence"/>
</dbReference>
<reference evidence="3" key="1">
    <citation type="submission" date="2017-12" db="EMBL/GenBank/DDBJ databases">
        <title>Sequencing the genomes of 1000 Actinobacteria strains.</title>
        <authorList>
            <person name="Klenk H.-P."/>
        </authorList>
    </citation>
    <scope>NUCLEOTIDE SEQUENCE [LARGE SCALE GENOMIC DNA]</scope>
    <source>
        <strain evidence="3">DSM 44228</strain>
    </source>
</reference>
<keyword evidence="2" id="KW-0472">Membrane</keyword>
<gene>
    <name evidence="3" type="ORF">A8926_1226</name>
</gene>
<dbReference type="GO" id="GO:0005886">
    <property type="term" value="C:plasma membrane"/>
    <property type="evidence" value="ECO:0007669"/>
    <property type="project" value="UniProtKB-SubCell"/>
</dbReference>
<dbReference type="STRING" id="994479.GCA_000194155_03945"/>
<dbReference type="EMBL" id="PJNB01000001">
    <property type="protein sequence ID" value="PKW13678.1"/>
    <property type="molecule type" value="Genomic_DNA"/>
</dbReference>
<keyword evidence="1 2" id="KW-0812">Transmembrane</keyword>
<dbReference type="Gene3D" id="1.10.3730.20">
    <property type="match status" value="1"/>
</dbReference>
<comment type="similarity">
    <text evidence="1">Belongs to the drug/metabolite transporter (DMT) superfamily. Small multidrug resistance (SMR) (TC 2.A.7.1) family.</text>
</comment>
<dbReference type="RefSeq" id="WP_010307646.1">
    <property type="nucleotide sequence ID" value="NZ_CP061007.1"/>
</dbReference>
<protein>
    <submittedName>
        <fullName evidence="3">Small Multidrug Resistance (SMR) protein</fullName>
    </submittedName>
</protein>
<keyword evidence="4" id="KW-1185">Reference proteome</keyword>
<feature type="transmembrane region" description="Helical" evidence="2">
    <location>
        <begin position="37"/>
        <end position="58"/>
    </location>
</feature>
<dbReference type="SUPFAM" id="SSF103481">
    <property type="entry name" value="Multidrug resistance efflux transporter EmrE"/>
    <property type="match status" value="1"/>
</dbReference>
<evidence type="ECO:0000256" key="1">
    <source>
        <dbReference type="RuleBase" id="RU003942"/>
    </source>
</evidence>
<dbReference type="Pfam" id="PF00893">
    <property type="entry name" value="Multi_Drug_Res"/>
    <property type="match status" value="1"/>
</dbReference>
<dbReference type="GO" id="GO:0022857">
    <property type="term" value="F:transmembrane transporter activity"/>
    <property type="evidence" value="ECO:0007669"/>
    <property type="project" value="InterPro"/>
</dbReference>
<organism evidence="3 4">
    <name type="scientific">Saccharopolyspora spinosa</name>
    <dbReference type="NCBI Taxonomy" id="60894"/>
    <lineage>
        <taxon>Bacteria</taxon>
        <taxon>Bacillati</taxon>
        <taxon>Actinomycetota</taxon>
        <taxon>Actinomycetes</taxon>
        <taxon>Pseudonocardiales</taxon>
        <taxon>Pseudonocardiaceae</taxon>
        <taxon>Saccharopolyspora</taxon>
    </lineage>
</organism>
<dbReference type="AlphaFoldDB" id="A0A2N3XSK9"/>
<sequence>MDIGVAYGIWAASGVARTALASRILFNEPLTKVISVGIGLIIAGVLFIELGAAGLRCWRVRLSGNLTKLLSSWVEAATPGSRGTRSPTS</sequence>